<dbReference type="GO" id="GO:0017111">
    <property type="term" value="F:ribonucleoside triphosphate phosphatase activity"/>
    <property type="evidence" value="ECO:0007669"/>
    <property type="project" value="InterPro"/>
</dbReference>
<dbReference type="GO" id="GO:0000166">
    <property type="term" value="F:nucleotide binding"/>
    <property type="evidence" value="ECO:0007669"/>
    <property type="project" value="UniProtKB-KW"/>
</dbReference>
<dbReference type="Proteomes" id="UP000248066">
    <property type="component" value="Unassembled WGS sequence"/>
</dbReference>
<sequence length="198" mass="21915">MSEVLIATKNPGKVKEFEAFFAEKDIKVRSLLDLEEPEDVIEDGETFEDNAVKKAEAIGKAAGLPVIADDSGLEVDALNGAPGVYSARYAGKEKNDEANNLKLLREMEGVPPEKRTARFVCALAVYLPGNRSFVLRGTCEGLIAEERKGEHGFGYDPLFYVPSSEKMMAELTSEEKNTLSHRAKALQLLEEKWDLFTE</sequence>
<dbReference type="GO" id="GO:0009146">
    <property type="term" value="P:purine nucleoside triphosphate catabolic process"/>
    <property type="evidence" value="ECO:0007669"/>
    <property type="project" value="UniProtKB-UniRule"/>
</dbReference>
<feature type="binding site" evidence="10">
    <location>
        <begin position="153"/>
        <end position="156"/>
    </location>
    <ligand>
        <name>substrate</name>
    </ligand>
</feature>
<dbReference type="GO" id="GO:0036222">
    <property type="term" value="F:XTP diphosphatase activity"/>
    <property type="evidence" value="ECO:0007669"/>
    <property type="project" value="UniProtKB-UniRule"/>
</dbReference>
<keyword evidence="7 10" id="KW-0546">Nucleotide metabolism</keyword>
<evidence type="ECO:0000256" key="9">
    <source>
        <dbReference type="ARBA" id="ARBA00052017"/>
    </source>
</evidence>
<evidence type="ECO:0000256" key="6">
    <source>
        <dbReference type="ARBA" id="ARBA00022842"/>
    </source>
</evidence>
<dbReference type="FunFam" id="3.90.950.10:FF:000001">
    <property type="entry name" value="dITP/XTP pyrophosphatase"/>
    <property type="match status" value="1"/>
</dbReference>
<dbReference type="NCBIfam" id="TIGR00042">
    <property type="entry name" value="RdgB/HAM1 family non-canonical purine NTP pyrophosphatase"/>
    <property type="match status" value="1"/>
</dbReference>
<feature type="binding site" evidence="10">
    <location>
        <begin position="181"/>
        <end position="182"/>
    </location>
    <ligand>
        <name>substrate</name>
    </ligand>
</feature>
<feature type="binding site" evidence="10">
    <location>
        <position position="71"/>
    </location>
    <ligand>
        <name>substrate</name>
    </ligand>
</feature>
<feature type="binding site" evidence="10">
    <location>
        <position position="176"/>
    </location>
    <ligand>
        <name>substrate</name>
    </ligand>
</feature>
<dbReference type="RefSeq" id="WP_110519608.1">
    <property type="nucleotide sequence ID" value="NZ_PDOF01000001.1"/>
</dbReference>
<evidence type="ECO:0000256" key="11">
    <source>
        <dbReference type="RuleBase" id="RU003781"/>
    </source>
</evidence>
<dbReference type="AlphaFoldDB" id="A0A2W0HZ55"/>
<dbReference type="Gene3D" id="3.90.950.10">
    <property type="match status" value="1"/>
</dbReference>
<feature type="binding site" evidence="10">
    <location>
        <position position="70"/>
    </location>
    <ligand>
        <name>Mg(2+)</name>
        <dbReference type="ChEBI" id="CHEBI:18420"/>
    </ligand>
</feature>
<keyword evidence="13" id="KW-1185">Reference proteome</keyword>
<accession>A0A2W0HZ55</accession>
<comment type="caution">
    <text evidence="12">The sequence shown here is derived from an EMBL/GenBank/DDBJ whole genome shotgun (WGS) entry which is preliminary data.</text>
</comment>
<protein>
    <recommendedName>
        <fullName evidence="10">dITP/XTP pyrophosphatase</fullName>
        <ecNumber evidence="10">3.6.1.66</ecNumber>
    </recommendedName>
    <alternativeName>
        <fullName evidence="10">Non-canonical purine NTP pyrophosphatase</fullName>
    </alternativeName>
    <alternativeName>
        <fullName evidence="10">Non-standard purine NTP pyrophosphatase</fullName>
    </alternativeName>
    <alternativeName>
        <fullName evidence="10">Nucleoside-triphosphate diphosphatase</fullName>
    </alternativeName>
    <alternativeName>
        <fullName evidence="10">Nucleoside-triphosphate pyrophosphatase</fullName>
        <shortName evidence="10">NTPase</shortName>
    </alternativeName>
</protein>
<dbReference type="HAMAP" id="MF_01405">
    <property type="entry name" value="Non_canon_purine_NTPase"/>
    <property type="match status" value="1"/>
</dbReference>
<keyword evidence="5 10" id="KW-0378">Hydrolase</keyword>
<evidence type="ECO:0000256" key="10">
    <source>
        <dbReference type="HAMAP-Rule" id="MF_01405"/>
    </source>
</evidence>
<comment type="caution">
    <text evidence="10">Lacks conserved residue(s) required for the propagation of feature annotation.</text>
</comment>
<proteinExistence type="inferred from homology"/>
<evidence type="ECO:0000256" key="5">
    <source>
        <dbReference type="ARBA" id="ARBA00022801"/>
    </source>
</evidence>
<evidence type="ECO:0000313" key="12">
    <source>
        <dbReference type="EMBL" id="PYZ99118.1"/>
    </source>
</evidence>
<dbReference type="SUPFAM" id="SSF52972">
    <property type="entry name" value="ITPase-like"/>
    <property type="match status" value="1"/>
</dbReference>
<dbReference type="GO" id="GO:0036220">
    <property type="term" value="F:ITP diphosphatase activity"/>
    <property type="evidence" value="ECO:0007669"/>
    <property type="project" value="UniProtKB-UniRule"/>
</dbReference>
<dbReference type="NCBIfam" id="NF011397">
    <property type="entry name" value="PRK14822.1"/>
    <property type="match status" value="1"/>
</dbReference>
<comment type="similarity">
    <text evidence="1 10 11">Belongs to the HAM1 NTPase family.</text>
</comment>
<dbReference type="EMBL" id="PDOF01000001">
    <property type="protein sequence ID" value="PYZ99118.1"/>
    <property type="molecule type" value="Genomic_DNA"/>
</dbReference>
<dbReference type="GO" id="GO:0046872">
    <property type="term" value="F:metal ion binding"/>
    <property type="evidence" value="ECO:0007669"/>
    <property type="project" value="UniProtKB-KW"/>
</dbReference>
<keyword evidence="6 10" id="KW-0460">Magnesium</keyword>
<dbReference type="EC" id="3.6.1.66" evidence="10"/>
<evidence type="ECO:0000256" key="4">
    <source>
        <dbReference type="ARBA" id="ARBA00022741"/>
    </source>
</evidence>
<evidence type="ECO:0000256" key="2">
    <source>
        <dbReference type="ARBA" id="ARBA00011738"/>
    </source>
</evidence>
<keyword evidence="3 10" id="KW-0479">Metal-binding</keyword>
<evidence type="ECO:0000313" key="13">
    <source>
        <dbReference type="Proteomes" id="UP000248066"/>
    </source>
</evidence>
<dbReference type="Pfam" id="PF01725">
    <property type="entry name" value="Ham1p_like"/>
    <property type="match status" value="1"/>
</dbReference>
<dbReference type="PANTHER" id="PTHR11067">
    <property type="entry name" value="INOSINE TRIPHOSPHATE PYROPHOSPHATASE/HAM1 PROTEIN"/>
    <property type="match status" value="1"/>
</dbReference>
<comment type="catalytic activity">
    <reaction evidence="9 10">
        <text>XTP + H2O = XMP + diphosphate + H(+)</text>
        <dbReference type="Rhea" id="RHEA:28610"/>
        <dbReference type="ChEBI" id="CHEBI:15377"/>
        <dbReference type="ChEBI" id="CHEBI:15378"/>
        <dbReference type="ChEBI" id="CHEBI:33019"/>
        <dbReference type="ChEBI" id="CHEBI:57464"/>
        <dbReference type="ChEBI" id="CHEBI:61314"/>
        <dbReference type="EC" id="3.6.1.66"/>
    </reaction>
</comment>
<name>A0A2W0HZ55_9BACI</name>
<evidence type="ECO:0000256" key="7">
    <source>
        <dbReference type="ARBA" id="ARBA00023080"/>
    </source>
</evidence>
<dbReference type="OrthoDB" id="9807456at2"/>
<dbReference type="InterPro" id="IPR020922">
    <property type="entry name" value="dITP/XTP_pyrophosphatase"/>
</dbReference>
<dbReference type="PANTHER" id="PTHR11067:SF9">
    <property type="entry name" value="INOSINE TRIPHOSPHATE PYROPHOSPHATASE"/>
    <property type="match status" value="1"/>
</dbReference>
<comment type="catalytic activity">
    <reaction evidence="8 10">
        <text>dITP + H2O = dIMP + diphosphate + H(+)</text>
        <dbReference type="Rhea" id="RHEA:28342"/>
        <dbReference type="ChEBI" id="CHEBI:15377"/>
        <dbReference type="ChEBI" id="CHEBI:15378"/>
        <dbReference type="ChEBI" id="CHEBI:33019"/>
        <dbReference type="ChEBI" id="CHEBI:61194"/>
        <dbReference type="ChEBI" id="CHEBI:61382"/>
        <dbReference type="EC" id="3.6.1.66"/>
    </reaction>
</comment>
<evidence type="ECO:0000256" key="1">
    <source>
        <dbReference type="ARBA" id="ARBA00008023"/>
    </source>
</evidence>
<evidence type="ECO:0000256" key="8">
    <source>
        <dbReference type="ARBA" id="ARBA00051875"/>
    </source>
</evidence>
<dbReference type="InterPro" id="IPR029001">
    <property type="entry name" value="ITPase-like_fam"/>
</dbReference>
<feature type="binding site" evidence="10">
    <location>
        <begin position="8"/>
        <end position="13"/>
    </location>
    <ligand>
        <name>substrate</name>
    </ligand>
</feature>
<dbReference type="GO" id="GO:0035870">
    <property type="term" value="F:dITP diphosphatase activity"/>
    <property type="evidence" value="ECO:0007669"/>
    <property type="project" value="UniProtKB-UniRule"/>
</dbReference>
<keyword evidence="4 10" id="KW-0547">Nucleotide-binding</keyword>
<dbReference type="InterPro" id="IPR002637">
    <property type="entry name" value="RdgB/HAM1"/>
</dbReference>
<comment type="function">
    <text evidence="10">Pyrophosphatase that catalyzes the hydrolysis of nucleoside triphosphates to their monophosphate derivatives, with a high preference for the non-canonical purine nucleotides XTP (xanthosine triphosphate), dITP (deoxyinosine triphosphate) and ITP. Seems to function as a house-cleaning enzyme that removes non-canonical purine nucleotides from the nucleotide pool, thus preventing their incorporation into DNA/RNA and avoiding chromosomal lesions.</text>
</comment>
<evidence type="ECO:0000256" key="3">
    <source>
        <dbReference type="ARBA" id="ARBA00022723"/>
    </source>
</evidence>
<dbReference type="GO" id="GO:0009117">
    <property type="term" value="P:nucleotide metabolic process"/>
    <property type="evidence" value="ECO:0007669"/>
    <property type="project" value="UniProtKB-KW"/>
</dbReference>
<comment type="cofactor">
    <cofactor evidence="10">
        <name>Mg(2+)</name>
        <dbReference type="ChEBI" id="CHEBI:18420"/>
    </cofactor>
    <text evidence="10">Binds 1 Mg(2+) ion per subunit.</text>
</comment>
<comment type="subunit">
    <text evidence="2 10">Homodimer.</text>
</comment>
<organism evidence="12 13">
    <name type="scientific">Alteribacter lacisalsi</name>
    <dbReference type="NCBI Taxonomy" id="2045244"/>
    <lineage>
        <taxon>Bacteria</taxon>
        <taxon>Bacillati</taxon>
        <taxon>Bacillota</taxon>
        <taxon>Bacilli</taxon>
        <taxon>Bacillales</taxon>
        <taxon>Bacillaceae</taxon>
        <taxon>Alteribacter</taxon>
    </lineage>
</organism>
<reference evidence="12 13" key="1">
    <citation type="submission" date="2017-10" db="EMBL/GenBank/DDBJ databases">
        <title>Bacillus sp. nov., a halophilic bacterium isolated from a Yangshapao Lake.</title>
        <authorList>
            <person name="Wang H."/>
        </authorList>
    </citation>
    <scope>NUCLEOTIDE SEQUENCE [LARGE SCALE GENOMIC DNA]</scope>
    <source>
        <strain evidence="12 13">YSP-3</strain>
    </source>
</reference>
<gene>
    <name evidence="12" type="ORF">CR205_01480</name>
</gene>
<comment type="catalytic activity">
    <reaction evidence="10">
        <text>ITP + H2O = IMP + diphosphate + H(+)</text>
        <dbReference type="Rhea" id="RHEA:29399"/>
        <dbReference type="ChEBI" id="CHEBI:15377"/>
        <dbReference type="ChEBI" id="CHEBI:15378"/>
        <dbReference type="ChEBI" id="CHEBI:33019"/>
        <dbReference type="ChEBI" id="CHEBI:58053"/>
        <dbReference type="ChEBI" id="CHEBI:61402"/>
        <dbReference type="EC" id="3.6.1.66"/>
    </reaction>
</comment>
<dbReference type="CDD" id="cd00515">
    <property type="entry name" value="HAM1"/>
    <property type="match status" value="1"/>
</dbReference>
<feature type="active site" description="Proton acceptor" evidence="10">
    <location>
        <position position="70"/>
    </location>
</feature>
<dbReference type="GO" id="GO:0005829">
    <property type="term" value="C:cytosol"/>
    <property type="evidence" value="ECO:0007669"/>
    <property type="project" value="TreeGrafter"/>
</dbReference>